<organism evidence="1 2">
    <name type="scientific">Martelella lutilitoris</name>
    <dbReference type="NCBI Taxonomy" id="2583532"/>
    <lineage>
        <taxon>Bacteria</taxon>
        <taxon>Pseudomonadati</taxon>
        <taxon>Pseudomonadota</taxon>
        <taxon>Alphaproteobacteria</taxon>
        <taxon>Hyphomicrobiales</taxon>
        <taxon>Aurantimonadaceae</taxon>
        <taxon>Martelella</taxon>
    </lineage>
</organism>
<proteinExistence type="predicted"/>
<name>A0A5C4JNQ6_9HYPH</name>
<dbReference type="AlphaFoldDB" id="A0A5C4JNQ6"/>
<dbReference type="OrthoDB" id="7916272at2"/>
<reference evidence="1 2" key="2">
    <citation type="submission" date="2019-06" db="EMBL/GenBank/DDBJ databases">
        <title>Martelella lutilitoris sp. nov., isolated from a tidal mudflat.</title>
        <authorList>
            <person name="Kim Y.-J."/>
        </authorList>
    </citation>
    <scope>NUCLEOTIDE SEQUENCE [LARGE SCALE GENOMIC DNA]</scope>
    <source>
        <strain evidence="1 2">GH2-6</strain>
    </source>
</reference>
<evidence type="ECO:0000313" key="2">
    <source>
        <dbReference type="Proteomes" id="UP000307874"/>
    </source>
</evidence>
<sequence>MSFERETFEGNLGTFGFKGRVLDLNAGDVPLGSEVKAIVLLSAGDVAYRPAGEEEGVIPFVGMAAGFIPPHVPGLVIASGTSATVATIED</sequence>
<evidence type="ECO:0000313" key="1">
    <source>
        <dbReference type="EMBL" id="TNB46812.1"/>
    </source>
</evidence>
<dbReference type="Proteomes" id="UP000307874">
    <property type="component" value="Unassembled WGS sequence"/>
</dbReference>
<dbReference type="RefSeq" id="WP_138749253.1">
    <property type="nucleotide sequence ID" value="NZ_VCLB01000008.1"/>
</dbReference>
<accession>A0A5C4JNQ6</accession>
<dbReference type="EMBL" id="VCLB01000008">
    <property type="protein sequence ID" value="TNB46812.1"/>
    <property type="molecule type" value="Genomic_DNA"/>
</dbReference>
<comment type="caution">
    <text evidence="1">The sequence shown here is derived from an EMBL/GenBank/DDBJ whole genome shotgun (WGS) entry which is preliminary data.</text>
</comment>
<gene>
    <name evidence="1" type="ORF">FF124_14740</name>
</gene>
<keyword evidence="2" id="KW-1185">Reference proteome</keyword>
<protein>
    <submittedName>
        <fullName evidence="1">Uncharacterized protein</fullName>
    </submittedName>
</protein>
<reference evidence="1 2" key="1">
    <citation type="submission" date="2019-05" db="EMBL/GenBank/DDBJ databases">
        <authorList>
            <person name="Lee S.D."/>
        </authorList>
    </citation>
    <scope>NUCLEOTIDE SEQUENCE [LARGE SCALE GENOMIC DNA]</scope>
    <source>
        <strain evidence="1 2">GH2-6</strain>
    </source>
</reference>